<evidence type="ECO:0000313" key="1">
    <source>
        <dbReference type="EMBL" id="MPC30953.1"/>
    </source>
</evidence>
<dbReference type="Proteomes" id="UP000324222">
    <property type="component" value="Unassembled WGS sequence"/>
</dbReference>
<accession>A0A5B7ED95</accession>
<reference evidence="1 2" key="1">
    <citation type="submission" date="2019-05" db="EMBL/GenBank/DDBJ databases">
        <title>Another draft genome of Portunus trituberculatus and its Hox gene families provides insights of decapod evolution.</title>
        <authorList>
            <person name="Jeong J.-H."/>
            <person name="Song I."/>
            <person name="Kim S."/>
            <person name="Choi T."/>
            <person name="Kim D."/>
            <person name="Ryu S."/>
            <person name="Kim W."/>
        </authorList>
    </citation>
    <scope>NUCLEOTIDE SEQUENCE [LARGE SCALE GENOMIC DNA]</scope>
    <source>
        <tissue evidence="1">Muscle</tissue>
    </source>
</reference>
<comment type="caution">
    <text evidence="1">The sequence shown here is derived from an EMBL/GenBank/DDBJ whole genome shotgun (WGS) entry which is preliminary data.</text>
</comment>
<protein>
    <submittedName>
        <fullName evidence="1">Uncharacterized protein</fullName>
    </submittedName>
</protein>
<dbReference type="EMBL" id="VSRR010002343">
    <property type="protein sequence ID" value="MPC30953.1"/>
    <property type="molecule type" value="Genomic_DNA"/>
</dbReference>
<name>A0A5B7ED95_PORTR</name>
<dbReference type="AlphaFoldDB" id="A0A5B7ED95"/>
<gene>
    <name evidence="1" type="ORF">E2C01_024225</name>
</gene>
<evidence type="ECO:0000313" key="2">
    <source>
        <dbReference type="Proteomes" id="UP000324222"/>
    </source>
</evidence>
<sequence length="169" mass="18161">MRRGITHSAGYATGCKRGRLLTLSMWRRNTAEQWRGGTLLLTPDAPHCCQNSGIIKHPCCSCGTEIIVNLSALKPSGYQDAARPPPGGRPAALPAAYSRGVGGKLLKYRRAGQRSESTCLCGHLELISQGRHRYQPAIHHCTLPRGREGRPATLAAAVSLRSLKAPTGN</sequence>
<proteinExistence type="predicted"/>
<keyword evidence="2" id="KW-1185">Reference proteome</keyword>
<organism evidence="1 2">
    <name type="scientific">Portunus trituberculatus</name>
    <name type="common">Swimming crab</name>
    <name type="synonym">Neptunus trituberculatus</name>
    <dbReference type="NCBI Taxonomy" id="210409"/>
    <lineage>
        <taxon>Eukaryota</taxon>
        <taxon>Metazoa</taxon>
        <taxon>Ecdysozoa</taxon>
        <taxon>Arthropoda</taxon>
        <taxon>Crustacea</taxon>
        <taxon>Multicrustacea</taxon>
        <taxon>Malacostraca</taxon>
        <taxon>Eumalacostraca</taxon>
        <taxon>Eucarida</taxon>
        <taxon>Decapoda</taxon>
        <taxon>Pleocyemata</taxon>
        <taxon>Brachyura</taxon>
        <taxon>Eubrachyura</taxon>
        <taxon>Portunoidea</taxon>
        <taxon>Portunidae</taxon>
        <taxon>Portuninae</taxon>
        <taxon>Portunus</taxon>
    </lineage>
</organism>